<reference evidence="1" key="1">
    <citation type="submission" date="2021-01" db="EMBL/GenBank/DDBJ databases">
        <title>Genetic and phenotypic characterization of New Siphoviridae, Salmonella Phage STGO-35-1, showed the presence of Tailspike with possible modular conformation and plasticity.</title>
        <authorList>
            <person name="Hudson L.K."/>
            <person name="Moreno-Switt A.I."/>
            <person name="Denes T.G."/>
            <person name="Peters T.L."/>
            <person name="Aziz R.K."/>
            <person name="Samir R."/>
            <person name="Noben J.-P."/>
            <person name="Lavigne R."/>
            <person name="Wagemans J."/>
            <person name="Duenas F."/>
            <person name="Camejo P."/>
            <person name="Rivera D."/>
        </authorList>
    </citation>
    <scope>NUCLEOTIDE SEQUENCE</scope>
</reference>
<gene>
    <name evidence="1" type="ORF">JKL37_0021</name>
</gene>
<dbReference type="EMBL" id="MW477799">
    <property type="protein sequence ID" value="QRD99757.1"/>
    <property type="molecule type" value="Genomic_DNA"/>
</dbReference>
<organism evidence="1 2">
    <name type="scientific">Salmonella phage vB_Se_STGO-35-1</name>
    <dbReference type="NCBI Taxonomy" id="2749381"/>
    <lineage>
        <taxon>Viruses</taxon>
        <taxon>Duplodnaviria</taxon>
        <taxon>Heunggongvirae</taxon>
        <taxon>Uroviricota</taxon>
        <taxon>Caudoviricetes</taxon>
        <taxon>Caminolopintovirus</taxon>
        <taxon>Caminolopintovirus STGO351</taxon>
    </lineage>
</organism>
<proteinExistence type="predicted"/>
<evidence type="ECO:0000313" key="2">
    <source>
        <dbReference type="Proteomes" id="UP000651626"/>
    </source>
</evidence>
<protein>
    <submittedName>
        <fullName evidence="1">Uncharacterized protein</fullName>
    </submittedName>
</protein>
<keyword evidence="2" id="KW-1185">Reference proteome</keyword>
<sequence length="81" mass="9205">MEDKNYIIELTEREANAIMDVVESVDGWVSNNALCDAAMKIVDAMNGLEIRKALDESESMAGRLTFTESEAEERMRKLYDK</sequence>
<evidence type="ECO:0000313" key="1">
    <source>
        <dbReference type="EMBL" id="QRD99757.1"/>
    </source>
</evidence>
<accession>A0A889IPR9</accession>
<dbReference type="Proteomes" id="UP000651626">
    <property type="component" value="Segment"/>
</dbReference>
<name>A0A889IPR9_9CAUD</name>